<evidence type="ECO:0000313" key="6">
    <source>
        <dbReference type="Proteomes" id="UP000275951"/>
    </source>
</evidence>
<dbReference type="SUPFAM" id="SSF47413">
    <property type="entry name" value="lambda repressor-like DNA-binding domains"/>
    <property type="match status" value="1"/>
</dbReference>
<dbReference type="InterPro" id="IPR028082">
    <property type="entry name" value="Peripla_BP_I"/>
</dbReference>
<keyword evidence="2" id="KW-0238">DNA-binding</keyword>
<keyword evidence="1" id="KW-0805">Transcription regulation</keyword>
<dbReference type="AlphaFoldDB" id="A0A3S9QJX7"/>
<dbReference type="Gene3D" id="1.10.260.40">
    <property type="entry name" value="lambda repressor-like DNA-binding domains"/>
    <property type="match status" value="1"/>
</dbReference>
<evidence type="ECO:0000313" key="5">
    <source>
        <dbReference type="EMBL" id="AZR06302.1"/>
    </source>
</evidence>
<dbReference type="PANTHER" id="PTHR30146:SF109">
    <property type="entry name" value="HTH-TYPE TRANSCRIPTIONAL REGULATOR GALS"/>
    <property type="match status" value="1"/>
</dbReference>
<dbReference type="PROSITE" id="PS00356">
    <property type="entry name" value="HTH_LACI_1"/>
    <property type="match status" value="1"/>
</dbReference>
<dbReference type="PANTHER" id="PTHR30146">
    <property type="entry name" value="LACI-RELATED TRANSCRIPTIONAL REPRESSOR"/>
    <property type="match status" value="1"/>
</dbReference>
<dbReference type="InterPro" id="IPR010982">
    <property type="entry name" value="Lambda_DNA-bd_dom_sf"/>
</dbReference>
<dbReference type="GO" id="GO:0000976">
    <property type="term" value="F:transcription cis-regulatory region binding"/>
    <property type="evidence" value="ECO:0007669"/>
    <property type="project" value="TreeGrafter"/>
</dbReference>
<evidence type="ECO:0000256" key="1">
    <source>
        <dbReference type="ARBA" id="ARBA00023015"/>
    </source>
</evidence>
<dbReference type="PROSITE" id="PS50932">
    <property type="entry name" value="HTH_LACI_2"/>
    <property type="match status" value="1"/>
</dbReference>
<name>A0A3S9QJX7_9ACTO</name>
<dbReference type="PRINTS" id="PR00036">
    <property type="entry name" value="HTHLACI"/>
</dbReference>
<dbReference type="SUPFAM" id="SSF53822">
    <property type="entry name" value="Periplasmic binding protein-like I"/>
    <property type="match status" value="1"/>
</dbReference>
<evidence type="ECO:0000256" key="2">
    <source>
        <dbReference type="ARBA" id="ARBA00023125"/>
    </source>
</evidence>
<feature type="domain" description="HTH lacI-type" evidence="4">
    <location>
        <begin position="3"/>
        <end position="57"/>
    </location>
</feature>
<proteinExistence type="predicted"/>
<gene>
    <name evidence="5" type="ORF">EBQ10_02670</name>
</gene>
<dbReference type="GO" id="GO:0003700">
    <property type="term" value="F:DNA-binding transcription factor activity"/>
    <property type="evidence" value="ECO:0007669"/>
    <property type="project" value="TreeGrafter"/>
</dbReference>
<keyword evidence="3" id="KW-0804">Transcription</keyword>
<protein>
    <submittedName>
        <fullName evidence="5">LacI family transcriptional regulator</fullName>
    </submittedName>
</protein>
<sequence>MSVTIRDVAEAAGVSITTVSRALNAEAGVSPVTQERILEHAHALGYSPNRSAQSLRRAATNVVGLVIKGPANPFFTELMEPIERYLRCRGYVVSILRVLHDDDELAAAVEFATSYRVSGMIMLGGWRSVGQDNWMKIPVPAVLCTVPEIIGADRETYSSVAVDDAQAMELIVAHLLDCGHQRIAFIGPAKGDNSIGASRMAHFVESLHRHGYKQDRRLLLHGESTSSYSYAYGERVTRQFLADGGDATALVCMSDVIAIGALRALADAGVRVPEEMAVTGFDGITLASYTSPRLTTVRQPIREIAERTCEVLFARMRTPVAHHLLIPATLVEAESTVGRPR</sequence>
<dbReference type="Proteomes" id="UP000275951">
    <property type="component" value="Chromosome"/>
</dbReference>
<accession>A0A3S9QJX7</accession>
<evidence type="ECO:0000259" key="4">
    <source>
        <dbReference type="PROSITE" id="PS50932"/>
    </source>
</evidence>
<reference evidence="5 6" key="1">
    <citation type="submission" date="2018-11" db="EMBL/GenBank/DDBJ databases">
        <title>Multidrug-resistant genes are associated with an 42-kb island TGI1 carrying a complex class 1 integron in a Trueperella pyogenes.</title>
        <authorList>
            <person name="Dong W."/>
        </authorList>
    </citation>
    <scope>NUCLEOTIDE SEQUENCE [LARGE SCALE GENOMIC DNA]</scope>
    <source>
        <strain evidence="5 6">TP4</strain>
    </source>
</reference>
<dbReference type="Pfam" id="PF00356">
    <property type="entry name" value="LacI"/>
    <property type="match status" value="1"/>
</dbReference>
<dbReference type="CDD" id="cd06267">
    <property type="entry name" value="PBP1_LacI_sugar_binding-like"/>
    <property type="match status" value="1"/>
</dbReference>
<evidence type="ECO:0000256" key="3">
    <source>
        <dbReference type="ARBA" id="ARBA00023163"/>
    </source>
</evidence>
<dbReference type="Gene3D" id="3.40.50.2300">
    <property type="match status" value="2"/>
</dbReference>
<dbReference type="RefSeq" id="WP_126919809.1">
    <property type="nucleotide sequence ID" value="NZ_CP033905.1"/>
</dbReference>
<dbReference type="InterPro" id="IPR046335">
    <property type="entry name" value="LacI/GalR-like_sensor"/>
</dbReference>
<dbReference type="Pfam" id="PF13377">
    <property type="entry name" value="Peripla_BP_3"/>
    <property type="match status" value="1"/>
</dbReference>
<organism evidence="5 6">
    <name type="scientific">Trueperella pyogenes</name>
    <dbReference type="NCBI Taxonomy" id="1661"/>
    <lineage>
        <taxon>Bacteria</taxon>
        <taxon>Bacillati</taxon>
        <taxon>Actinomycetota</taxon>
        <taxon>Actinomycetes</taxon>
        <taxon>Actinomycetales</taxon>
        <taxon>Actinomycetaceae</taxon>
        <taxon>Trueperella</taxon>
    </lineage>
</organism>
<dbReference type="EMBL" id="CP033905">
    <property type="protein sequence ID" value="AZR06302.1"/>
    <property type="molecule type" value="Genomic_DNA"/>
</dbReference>
<dbReference type="SMART" id="SM00354">
    <property type="entry name" value="HTH_LACI"/>
    <property type="match status" value="1"/>
</dbReference>
<dbReference type="InterPro" id="IPR000843">
    <property type="entry name" value="HTH_LacI"/>
</dbReference>
<dbReference type="CDD" id="cd01392">
    <property type="entry name" value="HTH_LacI"/>
    <property type="match status" value="1"/>
</dbReference>